<keyword evidence="4" id="KW-0418">Kinase</keyword>
<dbReference type="InterPro" id="IPR029056">
    <property type="entry name" value="Ribokinase-like"/>
</dbReference>
<accession>A0ABV2I8I8</accession>
<reference evidence="4 5" key="1">
    <citation type="submission" date="2024-06" db="EMBL/GenBank/DDBJ databases">
        <title>Genomic Encyclopedia of Type Strains, Phase IV (KMG-IV): sequencing the most valuable type-strain genomes for metagenomic binning, comparative biology and taxonomic classification.</title>
        <authorList>
            <person name="Goeker M."/>
        </authorList>
    </citation>
    <scope>NUCLEOTIDE SEQUENCE [LARGE SCALE GENOMIC DNA]</scope>
    <source>
        <strain evidence="4 5">DSM 28102</strain>
    </source>
</reference>
<name>A0ABV2I8I8_9HYPH</name>
<dbReference type="GO" id="GO:0008972">
    <property type="term" value="F:phosphomethylpyrimidine kinase activity"/>
    <property type="evidence" value="ECO:0007669"/>
    <property type="project" value="UniProtKB-EC"/>
</dbReference>
<dbReference type="EMBL" id="JBEPLY010000002">
    <property type="protein sequence ID" value="MET3598577.1"/>
    <property type="molecule type" value="Genomic_DNA"/>
</dbReference>
<organism evidence="4 5">
    <name type="scientific">Martelella mangrovi</name>
    <dbReference type="NCBI Taxonomy" id="1397477"/>
    <lineage>
        <taxon>Bacteria</taxon>
        <taxon>Pseudomonadati</taxon>
        <taxon>Pseudomonadota</taxon>
        <taxon>Alphaproteobacteria</taxon>
        <taxon>Hyphomicrobiales</taxon>
        <taxon>Aurantimonadaceae</taxon>
        <taxon>Martelella</taxon>
    </lineage>
</organism>
<gene>
    <name evidence="4" type="ORF">ABID12_000504</name>
</gene>
<dbReference type="RefSeq" id="WP_354432976.1">
    <property type="nucleotide sequence ID" value="NZ_JBEPLY010000002.1"/>
</dbReference>
<sequence>MIANILSIAGSDPSGGAGIQADLKTFSARGTYGMAAMTALTAQNTRGVTGVHEVPSAFVSEQITAIFDDVSVSAIKIGMIANANIAVTIADCLRHHVEVPVVLDPVMVAKGGHRLLPEDAVEALKEHLLPLAALLTPNLPEAAALLDEDVATDRDTMIAQAQALRGLGPQAVLLKGGHLDGEDCPDLLVTAEGHQWLEGKRIETENTHGTGCTLSSAIAAEIGKGLSLSDAATEAKTYVADAIAASDALAVGSGHGPTHHFHAFWP</sequence>
<keyword evidence="5" id="KW-1185">Reference proteome</keyword>
<dbReference type="InterPro" id="IPR013749">
    <property type="entry name" value="PM/HMP-P_kinase-1"/>
</dbReference>
<evidence type="ECO:0000256" key="1">
    <source>
        <dbReference type="ARBA" id="ARBA00004948"/>
    </source>
</evidence>
<comment type="pathway">
    <text evidence="1">Cofactor biosynthesis; thiamine diphosphate biosynthesis.</text>
</comment>
<dbReference type="EC" id="2.7.1.49" evidence="2"/>
<dbReference type="Gene3D" id="3.40.1190.20">
    <property type="match status" value="1"/>
</dbReference>
<proteinExistence type="predicted"/>
<dbReference type="PANTHER" id="PTHR20858:SF17">
    <property type="entry name" value="HYDROXYMETHYLPYRIMIDINE_PHOSPHOMETHYLPYRIMIDINE KINASE THI20-RELATED"/>
    <property type="match status" value="1"/>
</dbReference>
<dbReference type="Pfam" id="PF08543">
    <property type="entry name" value="Phos_pyr_kin"/>
    <property type="match status" value="1"/>
</dbReference>
<dbReference type="SUPFAM" id="SSF53613">
    <property type="entry name" value="Ribokinase-like"/>
    <property type="match status" value="1"/>
</dbReference>
<dbReference type="PANTHER" id="PTHR20858">
    <property type="entry name" value="PHOSPHOMETHYLPYRIMIDINE KINASE"/>
    <property type="match status" value="1"/>
</dbReference>
<evidence type="ECO:0000259" key="3">
    <source>
        <dbReference type="Pfam" id="PF08543"/>
    </source>
</evidence>
<dbReference type="NCBIfam" id="TIGR00097">
    <property type="entry name" value="HMP-P_kinase"/>
    <property type="match status" value="1"/>
</dbReference>
<evidence type="ECO:0000313" key="5">
    <source>
        <dbReference type="Proteomes" id="UP001549164"/>
    </source>
</evidence>
<protein>
    <recommendedName>
        <fullName evidence="2">hydroxymethylpyrimidine kinase</fullName>
        <ecNumber evidence="2">2.7.1.49</ecNumber>
    </recommendedName>
</protein>
<dbReference type="CDD" id="cd01169">
    <property type="entry name" value="HMPP_kinase"/>
    <property type="match status" value="1"/>
</dbReference>
<comment type="caution">
    <text evidence="4">The sequence shown here is derived from an EMBL/GenBank/DDBJ whole genome shotgun (WGS) entry which is preliminary data.</text>
</comment>
<dbReference type="Proteomes" id="UP001549164">
    <property type="component" value="Unassembled WGS sequence"/>
</dbReference>
<evidence type="ECO:0000256" key="2">
    <source>
        <dbReference type="ARBA" id="ARBA00012135"/>
    </source>
</evidence>
<dbReference type="InterPro" id="IPR004399">
    <property type="entry name" value="HMP/HMP-P_kinase_dom"/>
</dbReference>
<evidence type="ECO:0000313" key="4">
    <source>
        <dbReference type="EMBL" id="MET3598577.1"/>
    </source>
</evidence>
<feature type="domain" description="Pyridoxamine kinase/Phosphomethylpyrimidine kinase" evidence="3">
    <location>
        <begin position="12"/>
        <end position="259"/>
    </location>
</feature>
<dbReference type="GO" id="GO:0008902">
    <property type="term" value="F:hydroxymethylpyrimidine kinase activity"/>
    <property type="evidence" value="ECO:0007669"/>
    <property type="project" value="UniProtKB-EC"/>
</dbReference>
<keyword evidence="4" id="KW-0808">Transferase</keyword>